<keyword evidence="2" id="KW-1185">Reference proteome</keyword>
<evidence type="ECO:0000259" key="1">
    <source>
        <dbReference type="PROSITE" id="PS50994"/>
    </source>
</evidence>
<dbReference type="GO" id="GO:0015074">
    <property type="term" value="P:DNA integration"/>
    <property type="evidence" value="ECO:0007669"/>
    <property type="project" value="InterPro"/>
</dbReference>
<name>A0A6P4BCX0_ARADU</name>
<dbReference type="PANTHER" id="PTHR48475:SF1">
    <property type="entry name" value="RNASE H TYPE-1 DOMAIN-CONTAINING PROTEIN"/>
    <property type="match status" value="1"/>
</dbReference>
<evidence type="ECO:0000313" key="2">
    <source>
        <dbReference type="Proteomes" id="UP000515211"/>
    </source>
</evidence>
<dbReference type="PROSITE" id="PS50994">
    <property type="entry name" value="INTEGRASE"/>
    <property type="match status" value="1"/>
</dbReference>
<dbReference type="InterPro" id="IPR001584">
    <property type="entry name" value="Integrase_cat-core"/>
</dbReference>
<organism evidence="2 3">
    <name type="scientific">Arachis duranensis</name>
    <name type="common">Wild peanut</name>
    <dbReference type="NCBI Taxonomy" id="130453"/>
    <lineage>
        <taxon>Eukaryota</taxon>
        <taxon>Viridiplantae</taxon>
        <taxon>Streptophyta</taxon>
        <taxon>Embryophyta</taxon>
        <taxon>Tracheophyta</taxon>
        <taxon>Spermatophyta</taxon>
        <taxon>Magnoliopsida</taxon>
        <taxon>eudicotyledons</taxon>
        <taxon>Gunneridae</taxon>
        <taxon>Pentapetalae</taxon>
        <taxon>rosids</taxon>
        <taxon>fabids</taxon>
        <taxon>Fabales</taxon>
        <taxon>Fabaceae</taxon>
        <taxon>Papilionoideae</taxon>
        <taxon>50 kb inversion clade</taxon>
        <taxon>dalbergioids sensu lato</taxon>
        <taxon>Dalbergieae</taxon>
        <taxon>Pterocarpus clade</taxon>
        <taxon>Arachis</taxon>
    </lineage>
</organism>
<sequence length="116" mass="13209">MKKYGVLYKVSTVYHPQINGQAEVSNREIKRILEKVVNPQRKDWGSRLGNALWAYKIAYKTPIGMSPFRIVFGKPCHLPVEIQHKAYLAVKQCNPDLKGAGVERKLQLEQLECGSI</sequence>
<gene>
    <name evidence="3" type="primary">LOC107465775</name>
</gene>
<dbReference type="PANTHER" id="PTHR48475">
    <property type="entry name" value="RIBONUCLEASE H"/>
    <property type="match status" value="1"/>
</dbReference>
<dbReference type="Gene3D" id="3.30.420.10">
    <property type="entry name" value="Ribonuclease H-like superfamily/Ribonuclease H"/>
    <property type="match status" value="1"/>
</dbReference>
<dbReference type="KEGG" id="adu:107465775"/>
<dbReference type="AlphaFoldDB" id="A0A6P4BCX0"/>
<dbReference type="InterPro" id="IPR036397">
    <property type="entry name" value="RNaseH_sf"/>
</dbReference>
<dbReference type="Proteomes" id="UP000515211">
    <property type="component" value="Chromosome 9"/>
</dbReference>
<feature type="domain" description="Integrase catalytic" evidence="1">
    <location>
        <begin position="1"/>
        <end position="75"/>
    </location>
</feature>
<accession>A0A6P4BCX0</accession>
<evidence type="ECO:0000313" key="3">
    <source>
        <dbReference type="RefSeq" id="XP_015940238.1"/>
    </source>
</evidence>
<dbReference type="RefSeq" id="XP_015940238.1">
    <property type="nucleotide sequence ID" value="XM_016084752.1"/>
</dbReference>
<dbReference type="GO" id="GO:0003676">
    <property type="term" value="F:nucleic acid binding"/>
    <property type="evidence" value="ECO:0007669"/>
    <property type="project" value="InterPro"/>
</dbReference>
<reference evidence="3" key="2">
    <citation type="submission" date="2025-08" db="UniProtKB">
        <authorList>
            <consortium name="RefSeq"/>
        </authorList>
    </citation>
    <scope>IDENTIFICATION</scope>
    <source>
        <tissue evidence="3">Whole plant</tissue>
    </source>
</reference>
<dbReference type="SUPFAM" id="SSF53098">
    <property type="entry name" value="Ribonuclease H-like"/>
    <property type="match status" value="1"/>
</dbReference>
<proteinExistence type="predicted"/>
<reference evidence="2" key="1">
    <citation type="journal article" date="2016" name="Nat. Genet.">
        <title>The genome sequences of Arachis duranensis and Arachis ipaensis, the diploid ancestors of cultivated peanut.</title>
        <authorList>
            <person name="Bertioli D.J."/>
            <person name="Cannon S.B."/>
            <person name="Froenicke L."/>
            <person name="Huang G."/>
            <person name="Farmer A.D."/>
            <person name="Cannon E.K."/>
            <person name="Liu X."/>
            <person name="Gao D."/>
            <person name="Clevenger J."/>
            <person name="Dash S."/>
            <person name="Ren L."/>
            <person name="Moretzsohn M.C."/>
            <person name="Shirasawa K."/>
            <person name="Huang W."/>
            <person name="Vidigal B."/>
            <person name="Abernathy B."/>
            <person name="Chu Y."/>
            <person name="Niederhuth C.E."/>
            <person name="Umale P."/>
            <person name="Araujo A.C."/>
            <person name="Kozik A."/>
            <person name="Kim K.D."/>
            <person name="Burow M.D."/>
            <person name="Varshney R.K."/>
            <person name="Wang X."/>
            <person name="Zhang X."/>
            <person name="Barkley N."/>
            <person name="Guimaraes P.M."/>
            <person name="Isobe S."/>
            <person name="Guo B."/>
            <person name="Liao B."/>
            <person name="Stalker H.T."/>
            <person name="Schmitz R.J."/>
            <person name="Scheffler B.E."/>
            <person name="Leal-Bertioli S.C."/>
            <person name="Xun X."/>
            <person name="Jackson S.A."/>
            <person name="Michelmore R."/>
            <person name="Ozias-Akins P."/>
        </authorList>
    </citation>
    <scope>NUCLEOTIDE SEQUENCE [LARGE SCALE GENOMIC DNA]</scope>
    <source>
        <strain evidence="2">cv. V14167</strain>
    </source>
</reference>
<dbReference type="GeneID" id="107465775"/>
<dbReference type="InterPro" id="IPR012337">
    <property type="entry name" value="RNaseH-like_sf"/>
</dbReference>
<protein>
    <submittedName>
        <fullName evidence="3">Uncharacterized protein LOC107465775</fullName>
    </submittedName>
</protein>